<comment type="similarity">
    <text evidence="12">Belongs to the cytochrome b561 family.</text>
</comment>
<keyword evidence="5" id="KW-0349">Heme</keyword>
<comment type="cofactor">
    <cofactor evidence="1">
        <name>heme b</name>
        <dbReference type="ChEBI" id="CHEBI:60344"/>
    </cofactor>
</comment>
<dbReference type="GO" id="GO:0046872">
    <property type="term" value="F:metal ion binding"/>
    <property type="evidence" value="ECO:0007669"/>
    <property type="project" value="UniProtKB-KW"/>
</dbReference>
<evidence type="ECO:0000313" key="15">
    <source>
        <dbReference type="EMBL" id="GHD51023.1"/>
    </source>
</evidence>
<name>A0A918XT22_9PROT</name>
<dbReference type="Pfam" id="PF01292">
    <property type="entry name" value="Ni_hydr_CYTB"/>
    <property type="match status" value="1"/>
</dbReference>
<comment type="subcellular location">
    <subcellularLocation>
        <location evidence="2">Cell membrane</location>
        <topology evidence="2">Multi-pass membrane protein</topology>
    </subcellularLocation>
</comment>
<keyword evidence="6 13" id="KW-0812">Transmembrane</keyword>
<evidence type="ECO:0000256" key="5">
    <source>
        <dbReference type="ARBA" id="ARBA00022617"/>
    </source>
</evidence>
<evidence type="ECO:0000256" key="2">
    <source>
        <dbReference type="ARBA" id="ARBA00004651"/>
    </source>
</evidence>
<keyword evidence="9 13" id="KW-1133">Transmembrane helix</keyword>
<evidence type="ECO:0000256" key="3">
    <source>
        <dbReference type="ARBA" id="ARBA00022448"/>
    </source>
</evidence>
<dbReference type="GO" id="GO:0009055">
    <property type="term" value="F:electron transfer activity"/>
    <property type="evidence" value="ECO:0007669"/>
    <property type="project" value="InterPro"/>
</dbReference>
<evidence type="ECO:0000256" key="11">
    <source>
        <dbReference type="ARBA" id="ARBA00023136"/>
    </source>
</evidence>
<proteinExistence type="inferred from homology"/>
<keyword evidence="4" id="KW-1003">Cell membrane</keyword>
<evidence type="ECO:0000256" key="1">
    <source>
        <dbReference type="ARBA" id="ARBA00001970"/>
    </source>
</evidence>
<dbReference type="SUPFAM" id="SSF81342">
    <property type="entry name" value="Transmembrane di-heme cytochromes"/>
    <property type="match status" value="1"/>
</dbReference>
<keyword evidence="11 13" id="KW-0472">Membrane</keyword>
<dbReference type="InterPro" id="IPR052168">
    <property type="entry name" value="Cytochrome_b561_oxidase"/>
</dbReference>
<gene>
    <name evidence="15" type="ORF">GCM10017083_24990</name>
</gene>
<keyword evidence="10" id="KW-0408">Iron</keyword>
<evidence type="ECO:0000313" key="16">
    <source>
        <dbReference type="Proteomes" id="UP000630353"/>
    </source>
</evidence>
<sequence>MTTGETTSYTGVQKLLHWLMAILVVVMVGVGLTLPRIGPGPVTNALYEIHKSIGMLVLALVLVRLAIRWRLGAPEPVPGMPAWQRWAAGTSHVLLYALMILVPIAGWAATAACCRPVNFLWTVPATLPVPADNALAKQVFQLHFAMAFVLVGLVAVHVAAALHHHFARRDDTLRRMLPGSRSSTR</sequence>
<reference evidence="15" key="1">
    <citation type="journal article" date="2014" name="Int. J. Syst. Evol. Microbiol.">
        <title>Complete genome sequence of Corynebacterium casei LMG S-19264T (=DSM 44701T), isolated from a smear-ripened cheese.</title>
        <authorList>
            <consortium name="US DOE Joint Genome Institute (JGI-PGF)"/>
            <person name="Walter F."/>
            <person name="Albersmeier A."/>
            <person name="Kalinowski J."/>
            <person name="Ruckert C."/>
        </authorList>
    </citation>
    <scope>NUCLEOTIDE SEQUENCE</scope>
    <source>
        <strain evidence="15">KCTC 42651</strain>
    </source>
</reference>
<evidence type="ECO:0000256" key="7">
    <source>
        <dbReference type="ARBA" id="ARBA00022723"/>
    </source>
</evidence>
<evidence type="ECO:0000256" key="4">
    <source>
        <dbReference type="ARBA" id="ARBA00022475"/>
    </source>
</evidence>
<dbReference type="RefSeq" id="WP_189989973.1">
    <property type="nucleotide sequence ID" value="NZ_BMZS01000005.1"/>
</dbReference>
<feature type="transmembrane region" description="Helical" evidence="13">
    <location>
        <begin position="141"/>
        <end position="166"/>
    </location>
</feature>
<evidence type="ECO:0000256" key="13">
    <source>
        <dbReference type="SAM" id="Phobius"/>
    </source>
</evidence>
<keyword evidence="7" id="KW-0479">Metal-binding</keyword>
<dbReference type="PANTHER" id="PTHR30529:SF1">
    <property type="entry name" value="CYTOCHROME B561 HOMOLOG 2"/>
    <property type="match status" value="1"/>
</dbReference>
<evidence type="ECO:0000256" key="9">
    <source>
        <dbReference type="ARBA" id="ARBA00022989"/>
    </source>
</evidence>
<evidence type="ECO:0000256" key="12">
    <source>
        <dbReference type="ARBA" id="ARBA00037975"/>
    </source>
</evidence>
<dbReference type="GO" id="GO:0020037">
    <property type="term" value="F:heme binding"/>
    <property type="evidence" value="ECO:0007669"/>
    <property type="project" value="TreeGrafter"/>
</dbReference>
<dbReference type="InterPro" id="IPR011577">
    <property type="entry name" value="Cyt_b561_bac/Ni-Hgenase"/>
</dbReference>
<feature type="transmembrane region" description="Helical" evidence="13">
    <location>
        <begin position="15"/>
        <end position="37"/>
    </location>
</feature>
<dbReference type="Proteomes" id="UP000630353">
    <property type="component" value="Unassembled WGS sequence"/>
</dbReference>
<feature type="domain" description="Cytochrome b561 bacterial/Ni-hydrogenase" evidence="14">
    <location>
        <begin position="9"/>
        <end position="179"/>
    </location>
</feature>
<dbReference type="GO" id="GO:0005886">
    <property type="term" value="C:plasma membrane"/>
    <property type="evidence" value="ECO:0007669"/>
    <property type="project" value="UniProtKB-SubCell"/>
</dbReference>
<evidence type="ECO:0000259" key="14">
    <source>
        <dbReference type="Pfam" id="PF01292"/>
    </source>
</evidence>
<keyword evidence="8" id="KW-0249">Electron transport</keyword>
<evidence type="ECO:0000256" key="8">
    <source>
        <dbReference type="ARBA" id="ARBA00022982"/>
    </source>
</evidence>
<keyword evidence="3" id="KW-0813">Transport</keyword>
<feature type="transmembrane region" description="Helical" evidence="13">
    <location>
        <begin position="49"/>
        <end position="67"/>
    </location>
</feature>
<keyword evidence="16" id="KW-1185">Reference proteome</keyword>
<evidence type="ECO:0000256" key="6">
    <source>
        <dbReference type="ARBA" id="ARBA00022692"/>
    </source>
</evidence>
<feature type="transmembrane region" description="Helical" evidence="13">
    <location>
        <begin position="93"/>
        <end position="121"/>
    </location>
</feature>
<reference evidence="15" key="2">
    <citation type="submission" date="2020-09" db="EMBL/GenBank/DDBJ databases">
        <authorList>
            <person name="Sun Q."/>
            <person name="Kim S."/>
        </authorList>
    </citation>
    <scope>NUCLEOTIDE SEQUENCE</scope>
    <source>
        <strain evidence="15">KCTC 42651</strain>
    </source>
</reference>
<evidence type="ECO:0000256" key="10">
    <source>
        <dbReference type="ARBA" id="ARBA00023004"/>
    </source>
</evidence>
<protein>
    <submittedName>
        <fullName evidence="15">Cytochrome b</fullName>
    </submittedName>
</protein>
<dbReference type="Gene3D" id="1.20.950.20">
    <property type="entry name" value="Transmembrane di-heme cytochromes, Chain C"/>
    <property type="match status" value="1"/>
</dbReference>
<organism evidence="15 16">
    <name type="scientific">Thalassobaculum fulvum</name>
    <dbReference type="NCBI Taxonomy" id="1633335"/>
    <lineage>
        <taxon>Bacteria</taxon>
        <taxon>Pseudomonadati</taxon>
        <taxon>Pseudomonadota</taxon>
        <taxon>Alphaproteobacteria</taxon>
        <taxon>Rhodospirillales</taxon>
        <taxon>Thalassobaculaceae</taxon>
        <taxon>Thalassobaculum</taxon>
    </lineage>
</organism>
<dbReference type="InterPro" id="IPR016174">
    <property type="entry name" value="Di-haem_cyt_TM"/>
</dbReference>
<dbReference type="AlphaFoldDB" id="A0A918XT22"/>
<dbReference type="EMBL" id="BMZS01000005">
    <property type="protein sequence ID" value="GHD51023.1"/>
    <property type="molecule type" value="Genomic_DNA"/>
</dbReference>
<dbReference type="GO" id="GO:0022904">
    <property type="term" value="P:respiratory electron transport chain"/>
    <property type="evidence" value="ECO:0007669"/>
    <property type="project" value="InterPro"/>
</dbReference>
<comment type="caution">
    <text evidence="15">The sequence shown here is derived from an EMBL/GenBank/DDBJ whole genome shotgun (WGS) entry which is preliminary data.</text>
</comment>
<dbReference type="PANTHER" id="PTHR30529">
    <property type="entry name" value="CYTOCHROME B561"/>
    <property type="match status" value="1"/>
</dbReference>
<accession>A0A918XT22</accession>